<comment type="subunit">
    <text evidence="3 7">Homodimer.</text>
</comment>
<evidence type="ECO:0000313" key="9">
    <source>
        <dbReference type="EMBL" id="MBB6444927.1"/>
    </source>
</evidence>
<name>A0A7X0LVU3_9BACI</name>
<keyword evidence="4 7" id="KW-0813">Transport</keyword>
<protein>
    <recommendedName>
        <fullName evidence="7">Phosphate-specific transport system accessory protein PhoU</fullName>
    </recommendedName>
</protein>
<dbReference type="InterPro" id="IPR028366">
    <property type="entry name" value="PhoU"/>
</dbReference>
<dbReference type="GO" id="GO:0045936">
    <property type="term" value="P:negative regulation of phosphate metabolic process"/>
    <property type="evidence" value="ECO:0007669"/>
    <property type="project" value="InterPro"/>
</dbReference>
<comment type="similarity">
    <text evidence="2 7">Belongs to the PhoU family.</text>
</comment>
<sequence>MKGETTTMSVRETFEEELKQLQQKLVDLANFAYDALGQSIKALENHDVDHALRIMDGDSRADLMYEELNDFATLLIAKQQPVAVDLRRILIAIRISTDVERIADFAVNIAKSTIRIGQESHLETITKLKKMYEISGEMFRDALKAFNEEDLSLAKKVADMDDQVDALYGETIAELFEMNKEHPENLPQVMQMLFICRYLERTADHITNISEYIFYLVKGRHYDLNQ</sequence>
<dbReference type="PANTHER" id="PTHR42930">
    <property type="entry name" value="PHOSPHATE-SPECIFIC TRANSPORT SYSTEM ACCESSORY PROTEIN PHOU"/>
    <property type="match status" value="1"/>
</dbReference>
<evidence type="ECO:0000313" key="10">
    <source>
        <dbReference type="Proteomes" id="UP000531594"/>
    </source>
</evidence>
<dbReference type="Gene3D" id="1.20.58.220">
    <property type="entry name" value="Phosphate transport system protein phou homolog 2, domain 2"/>
    <property type="match status" value="1"/>
</dbReference>
<dbReference type="GO" id="GO:0030643">
    <property type="term" value="P:intracellular phosphate ion homeostasis"/>
    <property type="evidence" value="ECO:0007669"/>
    <property type="project" value="InterPro"/>
</dbReference>
<dbReference type="Pfam" id="PF01895">
    <property type="entry name" value="PhoU"/>
    <property type="match status" value="2"/>
</dbReference>
<evidence type="ECO:0000256" key="7">
    <source>
        <dbReference type="PIRNR" id="PIRNR003107"/>
    </source>
</evidence>
<dbReference type="InterPro" id="IPR038078">
    <property type="entry name" value="PhoU-like_sf"/>
</dbReference>
<dbReference type="PIRSF" id="PIRSF003107">
    <property type="entry name" value="PhoU"/>
    <property type="match status" value="1"/>
</dbReference>
<evidence type="ECO:0000256" key="4">
    <source>
        <dbReference type="ARBA" id="ARBA00022448"/>
    </source>
</evidence>
<accession>A0A7X0LVU3</accession>
<dbReference type="Proteomes" id="UP000531594">
    <property type="component" value="Unassembled WGS sequence"/>
</dbReference>
<keyword evidence="6 7" id="KW-0592">Phosphate transport</keyword>
<dbReference type="PANTHER" id="PTHR42930:SF3">
    <property type="entry name" value="PHOSPHATE-SPECIFIC TRANSPORT SYSTEM ACCESSORY PROTEIN PHOU"/>
    <property type="match status" value="1"/>
</dbReference>
<organism evidence="9 10">
    <name type="scientific">Bacillus benzoevorans</name>
    <dbReference type="NCBI Taxonomy" id="1456"/>
    <lineage>
        <taxon>Bacteria</taxon>
        <taxon>Bacillati</taxon>
        <taxon>Bacillota</taxon>
        <taxon>Bacilli</taxon>
        <taxon>Bacillales</taxon>
        <taxon>Bacillaceae</taxon>
        <taxon>Bacillus</taxon>
    </lineage>
</organism>
<reference evidence="9 10" key="1">
    <citation type="submission" date="2020-08" db="EMBL/GenBank/DDBJ databases">
        <title>Genomic Encyclopedia of Type Strains, Phase IV (KMG-IV): sequencing the most valuable type-strain genomes for metagenomic binning, comparative biology and taxonomic classification.</title>
        <authorList>
            <person name="Goeker M."/>
        </authorList>
    </citation>
    <scope>NUCLEOTIDE SEQUENCE [LARGE SCALE GENOMIC DNA]</scope>
    <source>
        <strain evidence="9 10">DSM 5391</strain>
    </source>
</reference>
<dbReference type="GO" id="GO:0005737">
    <property type="term" value="C:cytoplasm"/>
    <property type="evidence" value="ECO:0007669"/>
    <property type="project" value="UniProtKB-SubCell"/>
</dbReference>
<gene>
    <name evidence="9" type="ORF">HNR53_001536</name>
</gene>
<dbReference type="AlphaFoldDB" id="A0A7X0LVU3"/>
<evidence type="ECO:0000256" key="6">
    <source>
        <dbReference type="ARBA" id="ARBA00022592"/>
    </source>
</evidence>
<dbReference type="GO" id="GO:0006817">
    <property type="term" value="P:phosphate ion transport"/>
    <property type="evidence" value="ECO:0007669"/>
    <property type="project" value="UniProtKB-KW"/>
</dbReference>
<dbReference type="InterPro" id="IPR026022">
    <property type="entry name" value="PhoU_dom"/>
</dbReference>
<feature type="domain" description="PhoU" evidence="8">
    <location>
        <begin position="26"/>
        <end position="112"/>
    </location>
</feature>
<evidence type="ECO:0000259" key="8">
    <source>
        <dbReference type="Pfam" id="PF01895"/>
    </source>
</evidence>
<comment type="subcellular location">
    <subcellularLocation>
        <location evidence="1 7">Cytoplasm</location>
    </subcellularLocation>
</comment>
<dbReference type="SUPFAM" id="SSF109755">
    <property type="entry name" value="PhoU-like"/>
    <property type="match status" value="1"/>
</dbReference>
<comment type="function">
    <text evidence="7">Plays a role in the regulation of phosphate uptake.</text>
</comment>
<proteinExistence type="inferred from homology"/>
<evidence type="ECO:0000256" key="2">
    <source>
        <dbReference type="ARBA" id="ARBA00008107"/>
    </source>
</evidence>
<keyword evidence="10" id="KW-1185">Reference proteome</keyword>
<comment type="caution">
    <text evidence="9">The sequence shown here is derived from an EMBL/GenBank/DDBJ whole genome shotgun (WGS) entry which is preliminary data.</text>
</comment>
<keyword evidence="5 7" id="KW-0963">Cytoplasm</keyword>
<evidence type="ECO:0000256" key="5">
    <source>
        <dbReference type="ARBA" id="ARBA00022490"/>
    </source>
</evidence>
<dbReference type="FunFam" id="1.20.58.220:FF:000004">
    <property type="entry name" value="Phosphate-specific transport system accessory protein PhoU"/>
    <property type="match status" value="1"/>
</dbReference>
<dbReference type="EMBL" id="JACHGK010000003">
    <property type="protein sequence ID" value="MBB6444927.1"/>
    <property type="molecule type" value="Genomic_DNA"/>
</dbReference>
<dbReference type="NCBIfam" id="TIGR02135">
    <property type="entry name" value="phoU_full"/>
    <property type="match status" value="1"/>
</dbReference>
<feature type="domain" description="PhoU" evidence="8">
    <location>
        <begin position="128"/>
        <end position="213"/>
    </location>
</feature>
<evidence type="ECO:0000256" key="1">
    <source>
        <dbReference type="ARBA" id="ARBA00004496"/>
    </source>
</evidence>
<evidence type="ECO:0000256" key="3">
    <source>
        <dbReference type="ARBA" id="ARBA00011738"/>
    </source>
</evidence>